<dbReference type="EMBL" id="JAWJAY010000779">
    <property type="protein sequence ID" value="MDV2887994.1"/>
    <property type="molecule type" value="Genomic_DNA"/>
</dbReference>
<protein>
    <submittedName>
        <fullName evidence="1">Uncharacterized protein</fullName>
    </submittedName>
</protein>
<feature type="non-terminal residue" evidence="1">
    <location>
        <position position="87"/>
    </location>
</feature>
<gene>
    <name evidence="1" type="ORF">RYX45_22780</name>
</gene>
<dbReference type="Proteomes" id="UP001285636">
    <property type="component" value="Unassembled WGS sequence"/>
</dbReference>
<feature type="non-terminal residue" evidence="1">
    <location>
        <position position="1"/>
    </location>
</feature>
<name>A0AAJ2NTK4_ALKPS</name>
<accession>A0AAJ2NTK4</accession>
<proteinExistence type="predicted"/>
<dbReference type="AlphaFoldDB" id="A0AAJ2NTK4"/>
<sequence length="87" mass="10352">IYKMTNFENTLVKPPQIDVENFDLWTTIFERHVRGKSRKMWEIITECDYFPTKFENHVEVPKPADECSTFEDALVCLNFEAKNMIFA</sequence>
<dbReference type="RefSeq" id="WP_323468072.1">
    <property type="nucleotide sequence ID" value="NZ_JAWJAY010000779.1"/>
</dbReference>
<reference evidence="1" key="1">
    <citation type="submission" date="2023-10" db="EMBL/GenBank/DDBJ databases">
        <title>Screening of Alkalihalophilus pseudofirmusBZ-TG-HK211 and Its Alleviation of Salt Stress on Rapeseed Growth.</title>
        <authorList>
            <person name="Zhao B."/>
            <person name="Guo T."/>
        </authorList>
    </citation>
    <scope>NUCLEOTIDE SEQUENCE</scope>
    <source>
        <strain evidence="1">BZ-TG-HK211</strain>
    </source>
</reference>
<evidence type="ECO:0000313" key="1">
    <source>
        <dbReference type="EMBL" id="MDV2887994.1"/>
    </source>
</evidence>
<organism evidence="1 2">
    <name type="scientific">Alkalihalophilus pseudofirmus</name>
    <name type="common">Bacillus pseudofirmus</name>
    <dbReference type="NCBI Taxonomy" id="79885"/>
    <lineage>
        <taxon>Bacteria</taxon>
        <taxon>Bacillati</taxon>
        <taxon>Bacillota</taxon>
        <taxon>Bacilli</taxon>
        <taxon>Bacillales</taxon>
        <taxon>Bacillaceae</taxon>
        <taxon>Alkalihalophilus</taxon>
    </lineage>
</organism>
<evidence type="ECO:0000313" key="2">
    <source>
        <dbReference type="Proteomes" id="UP001285636"/>
    </source>
</evidence>
<comment type="caution">
    <text evidence="1">The sequence shown here is derived from an EMBL/GenBank/DDBJ whole genome shotgun (WGS) entry which is preliminary data.</text>
</comment>